<dbReference type="Proteomes" id="UP000242188">
    <property type="component" value="Unassembled WGS sequence"/>
</dbReference>
<proteinExistence type="predicted"/>
<dbReference type="GO" id="GO:0005737">
    <property type="term" value="C:cytoplasm"/>
    <property type="evidence" value="ECO:0007669"/>
    <property type="project" value="TreeGrafter"/>
</dbReference>
<name>A0A210QWG6_MIZYE</name>
<evidence type="ECO:0000313" key="3">
    <source>
        <dbReference type="Proteomes" id="UP000242188"/>
    </source>
</evidence>
<dbReference type="PANTHER" id="PTHR16155:SF19">
    <property type="entry name" value="DED DOMAIN-CONTAINING PROTEIN"/>
    <property type="match status" value="1"/>
</dbReference>
<keyword evidence="3" id="KW-1185">Reference proteome</keyword>
<dbReference type="OrthoDB" id="2337140at2759"/>
<gene>
    <name evidence="2" type="ORF">KP79_PYT00532</name>
</gene>
<dbReference type="PANTHER" id="PTHR16155">
    <property type="entry name" value="DED DOMAIN-CONTAINING PROTEIN"/>
    <property type="match status" value="1"/>
</dbReference>
<evidence type="ECO:0000313" key="2">
    <source>
        <dbReference type="EMBL" id="OWF53109.1"/>
    </source>
</evidence>
<reference evidence="2 3" key="1">
    <citation type="journal article" date="2017" name="Nat. Ecol. Evol.">
        <title>Scallop genome provides insights into evolution of bilaterian karyotype and development.</title>
        <authorList>
            <person name="Wang S."/>
            <person name="Zhang J."/>
            <person name="Jiao W."/>
            <person name="Li J."/>
            <person name="Xun X."/>
            <person name="Sun Y."/>
            <person name="Guo X."/>
            <person name="Huan P."/>
            <person name="Dong B."/>
            <person name="Zhang L."/>
            <person name="Hu X."/>
            <person name="Sun X."/>
            <person name="Wang J."/>
            <person name="Zhao C."/>
            <person name="Wang Y."/>
            <person name="Wang D."/>
            <person name="Huang X."/>
            <person name="Wang R."/>
            <person name="Lv J."/>
            <person name="Li Y."/>
            <person name="Zhang Z."/>
            <person name="Liu B."/>
            <person name="Lu W."/>
            <person name="Hui Y."/>
            <person name="Liang J."/>
            <person name="Zhou Z."/>
            <person name="Hou R."/>
            <person name="Li X."/>
            <person name="Liu Y."/>
            <person name="Li H."/>
            <person name="Ning X."/>
            <person name="Lin Y."/>
            <person name="Zhao L."/>
            <person name="Xing Q."/>
            <person name="Dou J."/>
            <person name="Li Y."/>
            <person name="Mao J."/>
            <person name="Guo H."/>
            <person name="Dou H."/>
            <person name="Li T."/>
            <person name="Mu C."/>
            <person name="Jiang W."/>
            <person name="Fu Q."/>
            <person name="Fu X."/>
            <person name="Miao Y."/>
            <person name="Liu J."/>
            <person name="Yu Q."/>
            <person name="Li R."/>
            <person name="Liao H."/>
            <person name="Li X."/>
            <person name="Kong Y."/>
            <person name="Jiang Z."/>
            <person name="Chourrout D."/>
            <person name="Li R."/>
            <person name="Bao Z."/>
        </authorList>
    </citation>
    <scope>NUCLEOTIDE SEQUENCE [LARGE SCALE GENOMIC DNA]</scope>
    <source>
        <strain evidence="2 3">PY_sf001</strain>
    </source>
</reference>
<protein>
    <submittedName>
        <fullName evidence="2">Sterile alpha motif domain-containing protein 9-like</fullName>
    </submittedName>
</protein>
<accession>A0A210QWG6</accession>
<feature type="region of interest" description="Disordered" evidence="1">
    <location>
        <begin position="177"/>
        <end position="200"/>
    </location>
</feature>
<organism evidence="2 3">
    <name type="scientific">Mizuhopecten yessoensis</name>
    <name type="common">Japanese scallop</name>
    <name type="synonym">Patinopecten yessoensis</name>
    <dbReference type="NCBI Taxonomy" id="6573"/>
    <lineage>
        <taxon>Eukaryota</taxon>
        <taxon>Metazoa</taxon>
        <taxon>Spiralia</taxon>
        <taxon>Lophotrochozoa</taxon>
        <taxon>Mollusca</taxon>
        <taxon>Bivalvia</taxon>
        <taxon>Autobranchia</taxon>
        <taxon>Pteriomorphia</taxon>
        <taxon>Pectinida</taxon>
        <taxon>Pectinoidea</taxon>
        <taxon>Pectinidae</taxon>
        <taxon>Mizuhopecten</taxon>
    </lineage>
</organism>
<dbReference type="EMBL" id="NEDP02001510">
    <property type="protein sequence ID" value="OWF53109.1"/>
    <property type="molecule type" value="Genomic_DNA"/>
</dbReference>
<sequence>MQIAELLSGKTDLTKEGLDRDDLLQGSLNSILNPKHSKAQNPMQLKKLEKKFTETFGDNLPAGKKTFASAAGISLDSFLQRHNDSYETFITSKGKTMVQQRQTRLTKSDLFSGVSSETQVKDRDPKHRVKRCDTAGNIVTQQKGKALDGGGNQSVSITGQVCQSDNNSEEWKTVSSKRHKKLTKTTKQSIKSGEHKSMETKQHECIDPWKTFMSPLLERRNRQDLKFVSDGGIYFQNFLLFTIDVISMWNTPKEASSYIIIGIVDNGADGSVPYAISGMKKSRTIEHFKKIFLYDCIIGSVPEFSYSEVLLGNDAVGVIEIFSSRGNQTPCVLSCDRENNALTTREGDMWIRKGASNIVCKPTDETFAKVYRWFAESHVENANHTVASANEQYLMEEAKRKEDPINFVHLRQPNAISKNTANELKVCTSVDQMLDAVNNFRKGHYVLFAGDVPGVLTNIDAIALVPWLTVFDFDPYSRDGGLLCSNEEPLSKRTSLQITTWKTINKPVSEYGTNWCFVRGSRDDPESRQSFQEPDDLRNWSRKIKPFVDPYLDNMQAFIADYTVLTSVVIWPKDEQMLPHILKMVNKLDENIDPPPKLVIILDSEPSTEAGKTSFCMLCDEQNENLTLIRMKLSDVLDGLTRTLKRFEKARENAYDLPAADQSDACISDRDVSWVREHLNVLFKSSPFVHGENDIEFLQEESDNFHRGGTLDWRTWYACKAGHFDAERDIYKNGKAAIELNIQNNKSGMVTLCHAPGAGGTTLAQRLAWDFHEKVPTVHVRKNSINLMDIVSRIEFIYIKTRKPVLLLIDGEDETKVFHLMQYLKTSCISIILFVKRCLRRPQSYKGEPEKLWLSGIVSAMEAKQLTLKLTTHCKDDEGKKRALVRLCKETEQGKQHHLINFGLTVFMHEFKGVSSFVKGYLPVTEHGTSPAMDQKILLYLALAYFYGHSSIPCQFFNELLCLPANYYVDLEDFPHPIQSFVVEDEGAGKKSNIRICHNLVAKEILDHILTRGKKSKYLRQDGLSGPARHRLASLCLDFISYASRREKRSSASANTVVNCLKRIFIVRETIDMTGKSEHLTRRPLISNVLLEIESQPPMFCERAEVLKKLAEAFPDDPIFLAHLGRFYANCLPHKEKEAEKCFVKSLELCEVPTKGINTGEGKLYDRWKHSLMYIYHMYGTFLLKRIKRDTGNGTFDDVANSLETGKSSGSIEDLLALVQQACLLFENSRKYTPVGHESGYGYTGEIEVRLHLCDFLQKEETVTVLDNTLPACTSTRERADVFIRKSIPIIDQLINECTKESTGQKEIGYYINKYTCWYDRLFRGKKVALEHPEDCQDIDSCRLKISMTKLSSKTGTRNSCNIIDNIRGKGQIDDTVKLYERIFEIVDHCDTYREKKALETNLVDWLRAIRHREMTEEYSIEKVLVEVAKINNLLSSPVSKFYIFVLQSLLGFGICSKSGHVDTGALYDAKQLKLELKASGSFVLKPKHPREWVGNSENGIKCLLPGSQCMSLLQVFKGSICHPNKKRFAGFINLDLGENTCPVEVFFIPDVVSMAGSQHVGRRVEFTLAFSIENGYEAFHVTYLKKYKCTNFPCGGRVEITSADEFGVCCACNRKVCRNDFFEETN</sequence>
<evidence type="ECO:0000256" key="1">
    <source>
        <dbReference type="SAM" id="MobiDB-lite"/>
    </source>
</evidence>
<comment type="caution">
    <text evidence="2">The sequence shown here is derived from an EMBL/GenBank/DDBJ whole genome shotgun (WGS) entry which is preliminary data.</text>
</comment>